<dbReference type="EMBL" id="CADIJX010000017">
    <property type="protein sequence ID" value="CAB3713174.1"/>
    <property type="molecule type" value="Genomic_DNA"/>
</dbReference>
<keyword evidence="2" id="KW-1185">Reference proteome</keyword>
<name>A0A6S7A5U3_9BURK</name>
<dbReference type="AlphaFoldDB" id="A0A6S7A5U3"/>
<sequence length="35" mass="3986">MVPVPHAHNVVAKKRIVPGPAFSRLFRSYVLDNIR</sequence>
<accession>A0A6S7A5U3</accession>
<dbReference type="Proteomes" id="UP000494108">
    <property type="component" value="Unassembled WGS sequence"/>
</dbReference>
<protein>
    <submittedName>
        <fullName evidence="1">Uncharacterized protein</fullName>
    </submittedName>
</protein>
<evidence type="ECO:0000313" key="2">
    <source>
        <dbReference type="Proteomes" id="UP000494108"/>
    </source>
</evidence>
<proteinExistence type="predicted"/>
<organism evidence="1 2">
    <name type="scientific">Achromobacter pestifer</name>
    <dbReference type="NCBI Taxonomy" id="1353889"/>
    <lineage>
        <taxon>Bacteria</taxon>
        <taxon>Pseudomonadati</taxon>
        <taxon>Pseudomonadota</taxon>
        <taxon>Betaproteobacteria</taxon>
        <taxon>Burkholderiales</taxon>
        <taxon>Alcaligenaceae</taxon>
        <taxon>Achromobacter</taxon>
    </lineage>
</organism>
<gene>
    <name evidence="1" type="ORF">LMG3431_06128</name>
</gene>
<evidence type="ECO:0000313" key="1">
    <source>
        <dbReference type="EMBL" id="CAB3713174.1"/>
    </source>
</evidence>
<reference evidence="1 2" key="1">
    <citation type="submission" date="2020-04" db="EMBL/GenBank/DDBJ databases">
        <authorList>
            <person name="De Canck E."/>
        </authorList>
    </citation>
    <scope>NUCLEOTIDE SEQUENCE [LARGE SCALE GENOMIC DNA]</scope>
    <source>
        <strain evidence="1 2">LMG 3431</strain>
    </source>
</reference>